<evidence type="ECO:0000313" key="1">
    <source>
        <dbReference type="EMBL" id="SIR84305.1"/>
    </source>
</evidence>
<organism evidence="1 2">
    <name type="scientific">Natronorubrum daqingense</name>
    <dbReference type="NCBI Taxonomy" id="588898"/>
    <lineage>
        <taxon>Archaea</taxon>
        <taxon>Methanobacteriati</taxon>
        <taxon>Methanobacteriota</taxon>
        <taxon>Stenosarchaea group</taxon>
        <taxon>Halobacteria</taxon>
        <taxon>Halobacteriales</taxon>
        <taxon>Natrialbaceae</taxon>
        <taxon>Natronorubrum</taxon>
    </lineage>
</organism>
<proteinExistence type="predicted"/>
<evidence type="ECO:0000313" key="2">
    <source>
        <dbReference type="Proteomes" id="UP000185687"/>
    </source>
</evidence>
<gene>
    <name evidence="1" type="ORF">SAMN05421809_2527</name>
</gene>
<dbReference type="Proteomes" id="UP000185687">
    <property type="component" value="Unassembled WGS sequence"/>
</dbReference>
<reference evidence="1 2" key="1">
    <citation type="submission" date="2017-01" db="EMBL/GenBank/DDBJ databases">
        <authorList>
            <person name="Mah S.A."/>
            <person name="Swanson W.J."/>
            <person name="Moy G.W."/>
            <person name="Vacquier V.D."/>
        </authorList>
    </citation>
    <scope>NUCLEOTIDE SEQUENCE [LARGE SCALE GENOMIC DNA]</scope>
    <source>
        <strain evidence="1 2">CGMCC 1.8909</strain>
    </source>
</reference>
<name>A0A1N7E8L7_9EURY</name>
<accession>A0A1N7E8L7</accession>
<keyword evidence="2" id="KW-1185">Reference proteome</keyword>
<dbReference type="AlphaFoldDB" id="A0A1N7E8L7"/>
<sequence length="87" mass="10043">MYCHYCQILGASTNSTYTRVDSSSDTDELVAIGHQFAGRLEEWSAGCHPFEPVVEAVSCYRRTVRFWKKRWGWTIDRPKPDSLKENA</sequence>
<protein>
    <submittedName>
        <fullName evidence="1">Uncharacterized protein</fullName>
    </submittedName>
</protein>
<dbReference type="EMBL" id="FTNP01000003">
    <property type="protein sequence ID" value="SIR84305.1"/>
    <property type="molecule type" value="Genomic_DNA"/>
</dbReference>